<protein>
    <submittedName>
        <fullName evidence="8">ZN572 protein</fullName>
    </submittedName>
</protein>
<evidence type="ECO:0000256" key="1">
    <source>
        <dbReference type="ARBA" id="ARBA00022723"/>
    </source>
</evidence>
<dbReference type="Gene3D" id="3.30.160.60">
    <property type="entry name" value="Classic Zinc Finger"/>
    <property type="match status" value="3"/>
</dbReference>
<dbReference type="InterPro" id="IPR050826">
    <property type="entry name" value="Krueppel_C2H2_ZnFinger"/>
</dbReference>
<keyword evidence="2" id="KW-0677">Repeat</keyword>
<dbReference type="PROSITE" id="PS00028">
    <property type="entry name" value="ZINC_FINGER_C2H2_1"/>
    <property type="match status" value="1"/>
</dbReference>
<evidence type="ECO:0000256" key="3">
    <source>
        <dbReference type="ARBA" id="ARBA00022771"/>
    </source>
</evidence>
<feature type="non-terminal residue" evidence="8">
    <location>
        <position position="77"/>
    </location>
</feature>
<keyword evidence="4" id="KW-0862">Zinc</keyword>
<feature type="non-terminal residue" evidence="8">
    <location>
        <position position="1"/>
    </location>
</feature>
<name>A0A7K5C4W1_MOTAL</name>
<keyword evidence="5" id="KW-0539">Nucleus</keyword>
<keyword evidence="9" id="KW-1185">Reference proteome</keyword>
<dbReference type="PANTHER" id="PTHR24377">
    <property type="entry name" value="IP01015P-RELATED"/>
    <property type="match status" value="1"/>
</dbReference>
<sequence length="77" mass="9389">PDSGKRFWTSSHFLVHEQIHTEERPFRCPTCRKGVNCNSTILTHQCIHIRERRYECPKYRKSFSRSSHLTQHQQRRH</sequence>
<dbReference type="GO" id="GO:0008270">
    <property type="term" value="F:zinc ion binding"/>
    <property type="evidence" value="ECO:0007669"/>
    <property type="project" value="UniProtKB-KW"/>
</dbReference>
<dbReference type="Proteomes" id="UP000532252">
    <property type="component" value="Unassembled WGS sequence"/>
</dbReference>
<dbReference type="InterPro" id="IPR013087">
    <property type="entry name" value="Znf_C2H2_type"/>
</dbReference>
<dbReference type="EMBL" id="VXBE01006746">
    <property type="protein sequence ID" value="NWS02993.1"/>
    <property type="molecule type" value="Genomic_DNA"/>
</dbReference>
<keyword evidence="3 6" id="KW-0863">Zinc-finger</keyword>
<evidence type="ECO:0000313" key="9">
    <source>
        <dbReference type="Proteomes" id="UP000532252"/>
    </source>
</evidence>
<dbReference type="PROSITE" id="PS50157">
    <property type="entry name" value="ZINC_FINGER_C2H2_2"/>
    <property type="match status" value="3"/>
</dbReference>
<gene>
    <name evidence="8" type="primary">Znf572_4</name>
    <name evidence="8" type="ORF">MOTALB_R07353</name>
</gene>
<comment type="caution">
    <text evidence="8">The sequence shown here is derived from an EMBL/GenBank/DDBJ whole genome shotgun (WGS) entry which is preliminary data.</text>
</comment>
<proteinExistence type="predicted"/>
<evidence type="ECO:0000256" key="4">
    <source>
        <dbReference type="ARBA" id="ARBA00022833"/>
    </source>
</evidence>
<evidence type="ECO:0000313" key="8">
    <source>
        <dbReference type="EMBL" id="NWS02993.1"/>
    </source>
</evidence>
<evidence type="ECO:0000256" key="2">
    <source>
        <dbReference type="ARBA" id="ARBA00022737"/>
    </source>
</evidence>
<accession>A0A7K5C4W1</accession>
<evidence type="ECO:0000256" key="6">
    <source>
        <dbReference type="PROSITE-ProRule" id="PRU00042"/>
    </source>
</evidence>
<reference evidence="8 9" key="1">
    <citation type="submission" date="2019-09" db="EMBL/GenBank/DDBJ databases">
        <title>Bird 10,000 Genomes (B10K) Project - Family phase.</title>
        <authorList>
            <person name="Zhang G."/>
        </authorList>
    </citation>
    <scope>NUCLEOTIDE SEQUENCE [LARGE SCALE GENOMIC DNA]</scope>
    <source>
        <strain evidence="8">B10K-DU-001-75</strain>
        <tissue evidence="8">Muscle</tissue>
    </source>
</reference>
<feature type="domain" description="C2H2-type" evidence="7">
    <location>
        <begin position="54"/>
        <end position="77"/>
    </location>
</feature>
<organism evidence="8 9">
    <name type="scientific">Motacilla alba</name>
    <name type="common">White wagtail</name>
    <name type="synonym">Pied wagtail</name>
    <dbReference type="NCBI Taxonomy" id="45807"/>
    <lineage>
        <taxon>Eukaryota</taxon>
        <taxon>Metazoa</taxon>
        <taxon>Chordata</taxon>
        <taxon>Craniata</taxon>
        <taxon>Vertebrata</taxon>
        <taxon>Euteleostomi</taxon>
        <taxon>Archelosauria</taxon>
        <taxon>Archosauria</taxon>
        <taxon>Dinosauria</taxon>
        <taxon>Saurischia</taxon>
        <taxon>Theropoda</taxon>
        <taxon>Coelurosauria</taxon>
        <taxon>Aves</taxon>
        <taxon>Neognathae</taxon>
        <taxon>Neoaves</taxon>
        <taxon>Telluraves</taxon>
        <taxon>Australaves</taxon>
        <taxon>Passeriformes</taxon>
        <taxon>Passeroidea</taxon>
        <taxon>Motacillidae</taxon>
        <taxon>Motacilla</taxon>
    </lineage>
</organism>
<evidence type="ECO:0000256" key="5">
    <source>
        <dbReference type="ARBA" id="ARBA00023242"/>
    </source>
</evidence>
<keyword evidence="1" id="KW-0479">Metal-binding</keyword>
<dbReference type="SUPFAM" id="SSF57667">
    <property type="entry name" value="beta-beta-alpha zinc fingers"/>
    <property type="match status" value="1"/>
</dbReference>
<evidence type="ECO:0000259" key="7">
    <source>
        <dbReference type="PROSITE" id="PS50157"/>
    </source>
</evidence>
<dbReference type="AlphaFoldDB" id="A0A7K5C4W1"/>
<dbReference type="InterPro" id="IPR036236">
    <property type="entry name" value="Znf_C2H2_sf"/>
</dbReference>
<feature type="domain" description="C2H2-type" evidence="7">
    <location>
        <begin position="26"/>
        <end position="53"/>
    </location>
</feature>
<feature type="domain" description="C2H2-type" evidence="7">
    <location>
        <begin position="1"/>
        <end position="25"/>
    </location>
</feature>